<dbReference type="EC" id="2.1.1.197" evidence="3 8"/>
<dbReference type="InterPro" id="IPR011814">
    <property type="entry name" value="BioC"/>
</dbReference>
<evidence type="ECO:0000256" key="3">
    <source>
        <dbReference type="ARBA" id="ARBA00012327"/>
    </source>
</evidence>
<comment type="catalytic activity">
    <reaction evidence="1 8">
        <text>malonyl-[ACP] + S-adenosyl-L-methionine = malonyl-[ACP] methyl ester + S-adenosyl-L-homocysteine</text>
        <dbReference type="Rhea" id="RHEA:17105"/>
        <dbReference type="Rhea" id="RHEA-COMP:9623"/>
        <dbReference type="Rhea" id="RHEA-COMP:9954"/>
        <dbReference type="ChEBI" id="CHEBI:57856"/>
        <dbReference type="ChEBI" id="CHEBI:59789"/>
        <dbReference type="ChEBI" id="CHEBI:78449"/>
        <dbReference type="ChEBI" id="CHEBI:78845"/>
        <dbReference type="EC" id="2.1.1.197"/>
    </reaction>
</comment>
<accession>A0A1T0CRH0</accession>
<dbReference type="GO" id="GO:0009102">
    <property type="term" value="P:biotin biosynthetic process"/>
    <property type="evidence" value="ECO:0007669"/>
    <property type="project" value="UniProtKB-UniRule"/>
</dbReference>
<comment type="caution">
    <text evidence="10">The sequence shown here is derived from an EMBL/GenBank/DDBJ whole genome shotgun (WGS) entry which is preliminary data.</text>
</comment>
<evidence type="ECO:0000256" key="1">
    <source>
        <dbReference type="ARBA" id="ARBA00000852"/>
    </source>
</evidence>
<keyword evidence="6 8" id="KW-0949">S-adenosyl-L-methionine</keyword>
<evidence type="ECO:0000256" key="5">
    <source>
        <dbReference type="ARBA" id="ARBA00022679"/>
    </source>
</evidence>
<dbReference type="Gene3D" id="3.40.50.150">
    <property type="entry name" value="Vaccinia Virus protein VP39"/>
    <property type="match status" value="1"/>
</dbReference>
<dbReference type="EMBL" id="MUYV01000007">
    <property type="protein sequence ID" value="OOS24819.1"/>
    <property type="molecule type" value="Genomic_DNA"/>
</dbReference>
<comment type="pathway">
    <text evidence="2 8">Cofactor biosynthesis; biotin biosynthesis.</text>
</comment>
<dbReference type="Pfam" id="PF08241">
    <property type="entry name" value="Methyltransf_11"/>
    <property type="match status" value="1"/>
</dbReference>
<proteinExistence type="inferred from homology"/>
<evidence type="ECO:0000256" key="6">
    <source>
        <dbReference type="ARBA" id="ARBA00022691"/>
    </source>
</evidence>
<dbReference type="AlphaFoldDB" id="A0A1T0CRH0"/>
<dbReference type="PANTHER" id="PTHR13090">
    <property type="entry name" value="ARGININE-HYDROXYLASE NDUFAF5, MITOCHONDRIAL"/>
    <property type="match status" value="1"/>
</dbReference>
<dbReference type="GO" id="GO:0032259">
    <property type="term" value="P:methylation"/>
    <property type="evidence" value="ECO:0007669"/>
    <property type="project" value="UniProtKB-KW"/>
</dbReference>
<comment type="function">
    <text evidence="8">Converts the free carboxyl group of a malonyl-thioester to its methyl ester by transfer of a methyl group from S-adenosyl-L-methionine (SAM). It allows to synthesize pimeloyl-ACP via the fatty acid synthetic pathway.</text>
</comment>
<dbReference type="InterPro" id="IPR029063">
    <property type="entry name" value="SAM-dependent_MTases_sf"/>
</dbReference>
<evidence type="ECO:0000256" key="2">
    <source>
        <dbReference type="ARBA" id="ARBA00004746"/>
    </source>
</evidence>
<dbReference type="InterPro" id="IPR050602">
    <property type="entry name" value="Malonyl-ACP_OMT"/>
</dbReference>
<gene>
    <name evidence="8" type="primary">bioC</name>
    <name evidence="10" type="ORF">B0681_06335</name>
</gene>
<dbReference type="CDD" id="cd02440">
    <property type="entry name" value="AdoMet_MTases"/>
    <property type="match status" value="1"/>
</dbReference>
<dbReference type="UniPathway" id="UPA00078"/>
<keyword evidence="5 8" id="KW-0808">Transferase</keyword>
<dbReference type="PANTHER" id="PTHR13090:SF1">
    <property type="entry name" value="ARGININE-HYDROXYLASE NDUFAF5, MITOCHONDRIAL"/>
    <property type="match status" value="1"/>
</dbReference>
<dbReference type="GO" id="GO:0102130">
    <property type="term" value="F:malonyl-CoA methyltransferase activity"/>
    <property type="evidence" value="ECO:0007669"/>
    <property type="project" value="UniProtKB-EC"/>
</dbReference>
<dbReference type="GO" id="GO:0008757">
    <property type="term" value="F:S-adenosylmethionine-dependent methyltransferase activity"/>
    <property type="evidence" value="ECO:0007669"/>
    <property type="project" value="InterPro"/>
</dbReference>
<dbReference type="SUPFAM" id="SSF53335">
    <property type="entry name" value="S-adenosyl-L-methionine-dependent methyltransferases"/>
    <property type="match status" value="1"/>
</dbReference>
<reference evidence="10 11" key="1">
    <citation type="submission" date="2017-02" db="EMBL/GenBank/DDBJ databases">
        <title>Draft genome sequence of Moraxella porci CCUG 54912T type strain.</title>
        <authorList>
            <person name="Salva-Serra F."/>
            <person name="Engstrom-Jakobsson H."/>
            <person name="Thorell K."/>
            <person name="Jaen-Luchoro D."/>
            <person name="Gonzales-Siles L."/>
            <person name="Karlsson R."/>
            <person name="Yazdan S."/>
            <person name="Boulund F."/>
            <person name="Johnning A."/>
            <person name="Engstrand L."/>
            <person name="Kristiansson E."/>
            <person name="Moore E."/>
        </authorList>
    </citation>
    <scope>NUCLEOTIDE SEQUENCE [LARGE SCALE GENOMIC DNA]</scope>
    <source>
        <strain evidence="10 11">CCUG 54912</strain>
    </source>
</reference>
<keyword evidence="11" id="KW-1185">Reference proteome</keyword>
<feature type="domain" description="Methyltransferase type 11" evidence="9">
    <location>
        <begin position="52"/>
        <end position="145"/>
    </location>
</feature>
<dbReference type="HAMAP" id="MF_00835">
    <property type="entry name" value="BioC"/>
    <property type="match status" value="1"/>
</dbReference>
<keyword evidence="7 8" id="KW-0093">Biotin biosynthesis</keyword>
<organism evidence="10 11">
    <name type="scientific">Moraxella porci DSM 25326</name>
    <dbReference type="NCBI Taxonomy" id="573983"/>
    <lineage>
        <taxon>Bacteria</taxon>
        <taxon>Pseudomonadati</taxon>
        <taxon>Pseudomonadota</taxon>
        <taxon>Gammaproteobacteria</taxon>
        <taxon>Moraxellales</taxon>
        <taxon>Moraxellaceae</taxon>
        <taxon>Moraxella</taxon>
    </lineage>
</organism>
<dbReference type="STRING" id="573983.B0681_06335"/>
<protein>
    <recommendedName>
        <fullName evidence="3 8">Malonyl-[acyl-carrier protein] O-methyltransferase</fullName>
        <shortName evidence="8">Malonyl-ACP O-methyltransferase</shortName>
        <ecNumber evidence="3 8">2.1.1.197</ecNumber>
    </recommendedName>
    <alternativeName>
        <fullName evidence="8">Biotin synthesis protein BioC</fullName>
    </alternativeName>
</protein>
<comment type="similarity">
    <text evidence="8">Belongs to the methyltransferase superfamily.</text>
</comment>
<keyword evidence="4 8" id="KW-0489">Methyltransferase</keyword>
<evidence type="ECO:0000313" key="10">
    <source>
        <dbReference type="EMBL" id="OOS24819.1"/>
    </source>
</evidence>
<evidence type="ECO:0000256" key="8">
    <source>
        <dbReference type="HAMAP-Rule" id="MF_00835"/>
    </source>
</evidence>
<dbReference type="Proteomes" id="UP000190683">
    <property type="component" value="Unassembled WGS sequence"/>
</dbReference>
<dbReference type="GO" id="GO:0010340">
    <property type="term" value="F:carboxyl-O-methyltransferase activity"/>
    <property type="evidence" value="ECO:0007669"/>
    <property type="project" value="UniProtKB-UniRule"/>
</dbReference>
<name>A0A1T0CRH0_9GAMM</name>
<sequence>MTMQTVQTSHIAKRFARAYDGYQQQAVVQAMMAERLVDELVNMGGHHFDQVLEIGCGSGLLSDRFAKRCTAKQLILNDLYDDIMHNPKHLDAADYHYLIGDISTVKLPDGLDLVLSGASLQWIYPLDQLMARLYQACRSGAVLAFSSFGVDNLREIRQLTGRGLEYYTVQALRECITAQGWQICQLHAWHEVLYFDSPMASLRHLKATGVTGSDREYRWTRTRLDEFCQAYQSLATDHGVPLTYHPLIILAKKP</sequence>
<evidence type="ECO:0000313" key="11">
    <source>
        <dbReference type="Proteomes" id="UP000190683"/>
    </source>
</evidence>
<dbReference type="InterPro" id="IPR013216">
    <property type="entry name" value="Methyltransf_11"/>
</dbReference>
<evidence type="ECO:0000259" key="9">
    <source>
        <dbReference type="Pfam" id="PF08241"/>
    </source>
</evidence>
<evidence type="ECO:0000256" key="4">
    <source>
        <dbReference type="ARBA" id="ARBA00022603"/>
    </source>
</evidence>
<evidence type="ECO:0000256" key="7">
    <source>
        <dbReference type="ARBA" id="ARBA00022756"/>
    </source>
</evidence>
<dbReference type="NCBIfam" id="TIGR02072">
    <property type="entry name" value="BioC"/>
    <property type="match status" value="1"/>
</dbReference>